<dbReference type="InterPro" id="IPR036388">
    <property type="entry name" value="WH-like_DNA-bd_sf"/>
</dbReference>
<dbReference type="Gene3D" id="1.10.10.10">
    <property type="entry name" value="Winged helix-like DNA-binding domain superfamily/Winged helix DNA-binding domain"/>
    <property type="match status" value="1"/>
</dbReference>
<name>A0ABC9ARR4_9POAL</name>
<comment type="similarity">
    <text evidence="1">Belongs to the disease resistance NB-LRR family.</text>
</comment>
<evidence type="ECO:0000259" key="10">
    <source>
        <dbReference type="Pfam" id="PF23559"/>
    </source>
</evidence>
<proteinExistence type="inferred from homology"/>
<dbReference type="Gene3D" id="1.20.5.4130">
    <property type="match status" value="1"/>
</dbReference>
<dbReference type="Pfam" id="PF23559">
    <property type="entry name" value="WHD_DRP"/>
    <property type="match status" value="1"/>
</dbReference>
<dbReference type="SUPFAM" id="SSF52058">
    <property type="entry name" value="L domain-like"/>
    <property type="match status" value="1"/>
</dbReference>
<feature type="domain" description="Disease resistance protein winged helix" evidence="10">
    <location>
        <begin position="429"/>
        <end position="503"/>
    </location>
</feature>
<keyword evidence="5" id="KW-0611">Plant defense</keyword>
<feature type="compositionally biased region" description="Basic residues" evidence="7">
    <location>
        <begin position="994"/>
        <end position="1006"/>
    </location>
</feature>
<feature type="compositionally biased region" description="Gly residues" evidence="7">
    <location>
        <begin position="1013"/>
        <end position="1024"/>
    </location>
</feature>
<feature type="domain" description="Disease resistance N-terminal" evidence="9">
    <location>
        <begin position="7"/>
        <end position="97"/>
    </location>
</feature>
<keyword evidence="3" id="KW-0677">Repeat</keyword>
<dbReference type="InterPro" id="IPR041118">
    <property type="entry name" value="Rx_N"/>
</dbReference>
<dbReference type="InterPro" id="IPR027417">
    <property type="entry name" value="P-loop_NTPase"/>
</dbReference>
<feature type="domain" description="NB-ARC" evidence="8">
    <location>
        <begin position="171"/>
        <end position="335"/>
    </location>
</feature>
<accession>A0ABC9ARR4</accession>
<dbReference type="Pfam" id="PF00931">
    <property type="entry name" value="NB-ARC"/>
    <property type="match status" value="1"/>
</dbReference>
<evidence type="ECO:0000256" key="2">
    <source>
        <dbReference type="ARBA" id="ARBA00022614"/>
    </source>
</evidence>
<evidence type="ECO:0000259" key="8">
    <source>
        <dbReference type="Pfam" id="PF00931"/>
    </source>
</evidence>
<dbReference type="GO" id="GO:0000166">
    <property type="term" value="F:nucleotide binding"/>
    <property type="evidence" value="ECO:0007669"/>
    <property type="project" value="UniProtKB-KW"/>
</dbReference>
<protein>
    <submittedName>
        <fullName evidence="12">Uncharacterized protein</fullName>
    </submittedName>
</protein>
<evidence type="ECO:0000256" key="3">
    <source>
        <dbReference type="ARBA" id="ARBA00022737"/>
    </source>
</evidence>
<evidence type="ECO:0000256" key="7">
    <source>
        <dbReference type="SAM" id="MobiDB-lite"/>
    </source>
</evidence>
<dbReference type="SUPFAM" id="SSF52540">
    <property type="entry name" value="P-loop containing nucleoside triphosphate hydrolases"/>
    <property type="match status" value="1"/>
</dbReference>
<feature type="region of interest" description="Disordered" evidence="7">
    <location>
        <begin position="989"/>
        <end position="1035"/>
    </location>
</feature>
<dbReference type="GO" id="GO:0009626">
    <property type="term" value="P:plant-type hypersensitive response"/>
    <property type="evidence" value="ECO:0007669"/>
    <property type="project" value="UniProtKB-ARBA"/>
</dbReference>
<dbReference type="EMBL" id="OZ075133">
    <property type="protein sequence ID" value="CAL4985824.1"/>
    <property type="molecule type" value="Genomic_DNA"/>
</dbReference>
<gene>
    <name evidence="12" type="ORF">URODEC1_LOCUS58123</name>
</gene>
<dbReference type="InterPro" id="IPR002182">
    <property type="entry name" value="NB-ARC"/>
</dbReference>
<organism evidence="12 13">
    <name type="scientific">Urochloa decumbens</name>
    <dbReference type="NCBI Taxonomy" id="240449"/>
    <lineage>
        <taxon>Eukaryota</taxon>
        <taxon>Viridiplantae</taxon>
        <taxon>Streptophyta</taxon>
        <taxon>Embryophyta</taxon>
        <taxon>Tracheophyta</taxon>
        <taxon>Spermatophyta</taxon>
        <taxon>Magnoliopsida</taxon>
        <taxon>Liliopsida</taxon>
        <taxon>Poales</taxon>
        <taxon>Poaceae</taxon>
        <taxon>PACMAD clade</taxon>
        <taxon>Panicoideae</taxon>
        <taxon>Panicodae</taxon>
        <taxon>Paniceae</taxon>
        <taxon>Melinidinae</taxon>
        <taxon>Urochloa</taxon>
    </lineage>
</organism>
<dbReference type="GO" id="GO:0002758">
    <property type="term" value="P:innate immune response-activating signaling pathway"/>
    <property type="evidence" value="ECO:0007669"/>
    <property type="project" value="UniProtKB-ARBA"/>
</dbReference>
<dbReference type="CDD" id="cd14798">
    <property type="entry name" value="RX-CC_like"/>
    <property type="match status" value="1"/>
</dbReference>
<evidence type="ECO:0000259" key="11">
    <source>
        <dbReference type="Pfam" id="PF23598"/>
    </source>
</evidence>
<dbReference type="PANTHER" id="PTHR23155">
    <property type="entry name" value="DISEASE RESISTANCE PROTEIN RP"/>
    <property type="match status" value="1"/>
</dbReference>
<keyword evidence="2" id="KW-0433">Leucine-rich repeat</keyword>
<dbReference type="Proteomes" id="UP001497457">
    <property type="component" value="Chromosome 23rd"/>
</dbReference>
<dbReference type="InterPro" id="IPR042197">
    <property type="entry name" value="Apaf_helical"/>
</dbReference>
<dbReference type="FunFam" id="3.40.50.300:FF:001091">
    <property type="entry name" value="Probable disease resistance protein At1g61300"/>
    <property type="match status" value="1"/>
</dbReference>
<dbReference type="Pfam" id="PF23598">
    <property type="entry name" value="LRR_14"/>
    <property type="match status" value="1"/>
</dbReference>
<sequence>MEFATGALGTLLPKLGQLLQGEYNLQKDAKKDIEFLSRELESTRAALRKVGNMPPEQLDEQVRVWACQAREVSYDMEDIVDTFLVRVHGHDDRPSKNSSKGVIKDLRDHLNKIKIRHNIGHVIKDIKERIKEVAERRDRYKVDAITPANTVVDPRIASMYTKAADLVGIDGSMQELITRLTKVDDTSVQHQRVVCVVGFGGLGKTTLAKAVYDKLKGQFNCMTFVSIGRHPNFQKVFRDILINLDEQQSKDFNLAIFDETHLINKVQSFLENKRYIIVIDDVWEIESWEIIKLALIENGGSRIIVTTRNYEVARKVGDVYELQPLSDDNSRKLFFERICGGQSKTADDQQDDEVSDKILKKCGGIPLAIITMASLLLDKPREDWSEVHRSIGFGHDEGNTQLENTMKILSLSYYELPPHLRACLLYLSLFPEDHFIEKTPLIWMWIAEGFVHDKQGVSSFEIGEGYFNKLVNRSMIQHAKEYVRWNGDTVYGCRVHDMVLDLIRSISSEENFITRLLDGNKAGASSSSRTRQGKVRRLALQSDETVNAHMEDMKQVRSFSSYGFDIGSNGGVLLSSLKFARVLAIHTISPSQRITWRHLKPIQKLVHLRCLQLFGNHLELPEKEIATLKFLHTLDVINNGDCEQVMVASVGRLTQLRCLRIRNPIYRLPDGIGKLTSLEELEIYYEGSKQKASWSSSACPHAESASAWRRFINELGGLMELRVLRVGMPPKLPNHAQVHMMQSLHNLHKLKDLFVYVNYQMHVHTETWEEAEGGSLLLSRRLRQLFLPMLIFSRFPSFFLNASHLPILSHLRLYVERLNTQDLRILGKLPELHYLNLNVRSTVQLVCTTGATDDDDCLFRKLRHCKLNWNRVRLLSSKEGSGDISIRTGHLVGSMFLGSGKNKDVAPTLLPSVQELRLWMEVRDFNHFSLEYFASVNNVTVTTYCCGASGAEVEQVEAAVSHAADVHPNRPTLTMQRLGEAAMISAAQGQEGRRARRWRRRQRGHGVAHGAAGAAGYGGAGVGEPGPSTARSPAR</sequence>
<keyword evidence="6" id="KW-0175">Coiled coil</keyword>
<dbReference type="InterPro" id="IPR055414">
    <property type="entry name" value="LRR_R13L4/SHOC2-like"/>
</dbReference>
<dbReference type="Gene3D" id="3.80.10.10">
    <property type="entry name" value="Ribonuclease Inhibitor"/>
    <property type="match status" value="1"/>
</dbReference>
<dbReference type="InterPro" id="IPR032675">
    <property type="entry name" value="LRR_dom_sf"/>
</dbReference>
<keyword evidence="13" id="KW-1185">Reference proteome</keyword>
<dbReference type="InterPro" id="IPR058922">
    <property type="entry name" value="WHD_DRP"/>
</dbReference>
<keyword evidence="4" id="KW-0547">Nucleotide-binding</keyword>
<dbReference type="Gene3D" id="1.10.8.430">
    <property type="entry name" value="Helical domain of apoptotic protease-activating factors"/>
    <property type="match status" value="1"/>
</dbReference>
<dbReference type="PANTHER" id="PTHR23155:SF1116">
    <property type="entry name" value="OS12G0273300 PROTEIN"/>
    <property type="match status" value="1"/>
</dbReference>
<feature type="domain" description="Disease resistance R13L4/SHOC-2-like LRR" evidence="11">
    <location>
        <begin position="555"/>
        <end position="973"/>
    </location>
</feature>
<dbReference type="Pfam" id="PF18052">
    <property type="entry name" value="Rx_N"/>
    <property type="match status" value="1"/>
</dbReference>
<evidence type="ECO:0000256" key="1">
    <source>
        <dbReference type="ARBA" id="ARBA00008894"/>
    </source>
</evidence>
<dbReference type="AlphaFoldDB" id="A0ABC9ARR4"/>
<evidence type="ECO:0000313" key="13">
    <source>
        <dbReference type="Proteomes" id="UP001497457"/>
    </source>
</evidence>
<evidence type="ECO:0000256" key="6">
    <source>
        <dbReference type="ARBA" id="ARBA00023054"/>
    </source>
</evidence>
<reference evidence="12" key="1">
    <citation type="submission" date="2024-10" db="EMBL/GenBank/DDBJ databases">
        <authorList>
            <person name="Ryan C."/>
        </authorList>
    </citation>
    <scope>NUCLEOTIDE SEQUENCE [LARGE SCALE GENOMIC DNA]</scope>
</reference>
<dbReference type="InterPro" id="IPR038005">
    <property type="entry name" value="RX-like_CC"/>
</dbReference>
<evidence type="ECO:0000313" key="12">
    <source>
        <dbReference type="EMBL" id="CAL4985824.1"/>
    </source>
</evidence>
<evidence type="ECO:0000256" key="4">
    <source>
        <dbReference type="ARBA" id="ARBA00022741"/>
    </source>
</evidence>
<dbReference type="FunFam" id="1.10.10.10:FF:000322">
    <property type="entry name" value="Probable disease resistance protein At1g63360"/>
    <property type="match status" value="1"/>
</dbReference>
<evidence type="ECO:0000259" key="9">
    <source>
        <dbReference type="Pfam" id="PF18052"/>
    </source>
</evidence>
<dbReference type="PRINTS" id="PR00364">
    <property type="entry name" value="DISEASERSIST"/>
</dbReference>
<dbReference type="InterPro" id="IPR044974">
    <property type="entry name" value="Disease_R_plants"/>
</dbReference>
<dbReference type="GO" id="GO:0042742">
    <property type="term" value="P:defense response to bacterium"/>
    <property type="evidence" value="ECO:0007669"/>
    <property type="project" value="UniProtKB-ARBA"/>
</dbReference>
<dbReference type="Gene3D" id="3.40.50.300">
    <property type="entry name" value="P-loop containing nucleotide triphosphate hydrolases"/>
    <property type="match status" value="1"/>
</dbReference>
<evidence type="ECO:0000256" key="5">
    <source>
        <dbReference type="ARBA" id="ARBA00022821"/>
    </source>
</evidence>